<dbReference type="STRING" id="543877.AM2010_1460"/>
<dbReference type="AlphaFoldDB" id="A0A0G3X7M6"/>
<dbReference type="Proteomes" id="UP000037643">
    <property type="component" value="Chromosome"/>
</dbReference>
<dbReference type="KEGG" id="amx:AM2010_1460"/>
<organism evidence="2 3">
    <name type="scientific">Pelagerythrobacter marensis</name>
    <dbReference type="NCBI Taxonomy" id="543877"/>
    <lineage>
        <taxon>Bacteria</taxon>
        <taxon>Pseudomonadati</taxon>
        <taxon>Pseudomonadota</taxon>
        <taxon>Alphaproteobacteria</taxon>
        <taxon>Sphingomonadales</taxon>
        <taxon>Erythrobacteraceae</taxon>
        <taxon>Pelagerythrobacter</taxon>
    </lineage>
</organism>
<dbReference type="PATRIC" id="fig|543877.4.peg.1486"/>
<evidence type="ECO:0008006" key="4">
    <source>
        <dbReference type="Google" id="ProtNLM"/>
    </source>
</evidence>
<accession>A0A0G3X7M6</accession>
<evidence type="ECO:0000256" key="1">
    <source>
        <dbReference type="SAM" id="SignalP"/>
    </source>
</evidence>
<dbReference type="PROSITE" id="PS51257">
    <property type="entry name" value="PROKAR_LIPOPROTEIN"/>
    <property type="match status" value="1"/>
</dbReference>
<evidence type="ECO:0000313" key="3">
    <source>
        <dbReference type="Proteomes" id="UP000037643"/>
    </source>
</evidence>
<keyword evidence="1" id="KW-0732">Signal</keyword>
<protein>
    <recommendedName>
        <fullName evidence="4">Lipoprotein</fullName>
    </recommendedName>
</protein>
<feature type="signal peptide" evidence="1">
    <location>
        <begin position="1"/>
        <end position="22"/>
    </location>
</feature>
<feature type="chain" id="PRO_5005186102" description="Lipoprotein" evidence="1">
    <location>
        <begin position="23"/>
        <end position="155"/>
    </location>
</feature>
<keyword evidence="3" id="KW-1185">Reference proteome</keyword>
<sequence precursor="true">MRRSAALVLMMLVAGCATPAKRFGEAPPQVSQGSERTFRMSDDSMASQAVRQVLSSIGFTEAENADLLVEVGFSVRPKELKIAATGEGGEPKILSPSAGKMPRLCRERAFVLNVAFVSMSSGEVSSRSGATMIRCEADHEVVLDQLAQTALAASD</sequence>
<dbReference type="EMBL" id="CP011805">
    <property type="protein sequence ID" value="AKM07530.1"/>
    <property type="molecule type" value="Genomic_DNA"/>
</dbReference>
<gene>
    <name evidence="2" type="ORF">AM2010_1460</name>
</gene>
<name>A0A0G3X7M6_9SPHN</name>
<proteinExistence type="predicted"/>
<reference evidence="2 3" key="1">
    <citation type="submission" date="2015-06" db="EMBL/GenBank/DDBJ databases">
        <authorList>
            <person name="Kim K.M."/>
        </authorList>
    </citation>
    <scope>NUCLEOTIDE SEQUENCE [LARGE SCALE GENOMIC DNA]</scope>
    <source>
        <strain evidence="2 3">KCTC 22370</strain>
    </source>
</reference>
<evidence type="ECO:0000313" key="2">
    <source>
        <dbReference type="EMBL" id="AKM07530.1"/>
    </source>
</evidence>